<dbReference type="RefSeq" id="WP_146398036.1">
    <property type="nucleotide sequence ID" value="NZ_SJPJ01000001.1"/>
</dbReference>
<dbReference type="Pfam" id="PF04972">
    <property type="entry name" value="BON"/>
    <property type="match status" value="1"/>
</dbReference>
<dbReference type="AlphaFoldDB" id="A0A5C5Z4C6"/>
<dbReference type="Gene3D" id="3.30.1340.30">
    <property type="match status" value="1"/>
</dbReference>
<comment type="caution">
    <text evidence="3">The sequence shown here is derived from an EMBL/GenBank/DDBJ whole genome shotgun (WGS) entry which is preliminary data.</text>
</comment>
<keyword evidence="4" id="KW-1185">Reference proteome</keyword>
<organism evidence="3 4">
    <name type="scientific">Novipirellula herctigrandis</name>
    <dbReference type="NCBI Taxonomy" id="2527986"/>
    <lineage>
        <taxon>Bacteria</taxon>
        <taxon>Pseudomonadati</taxon>
        <taxon>Planctomycetota</taxon>
        <taxon>Planctomycetia</taxon>
        <taxon>Pirellulales</taxon>
        <taxon>Pirellulaceae</taxon>
        <taxon>Novipirellula</taxon>
    </lineage>
</organism>
<feature type="signal peptide" evidence="1">
    <location>
        <begin position="1"/>
        <end position="23"/>
    </location>
</feature>
<dbReference type="Proteomes" id="UP000315010">
    <property type="component" value="Unassembled WGS sequence"/>
</dbReference>
<gene>
    <name evidence="3" type="ORF">CA13_33310</name>
</gene>
<accession>A0A5C5Z4C6</accession>
<evidence type="ECO:0000256" key="1">
    <source>
        <dbReference type="SAM" id="SignalP"/>
    </source>
</evidence>
<sequence length="198" mass="20353" precursor="true">MIHVRLGAMVFIGGMLAALPVHAQTTNDPASQTGDQTTGIAGALDPSTAFSAIQRGDSIGDSSDSSQGFGLGAVSGNNTGAGGGFGGGFGGGLGGLSGFGNLFGNNAGGATTPAIRTRLRSAIQVPPVSPLRTQQRLTRQLQSLPSQGRLPNVNVNMNGQTAVLNGTVQSERERRMSELLMRLEPGVRMVENRIQIQP</sequence>
<evidence type="ECO:0000313" key="3">
    <source>
        <dbReference type="EMBL" id="TWT81876.1"/>
    </source>
</evidence>
<name>A0A5C5Z4C6_9BACT</name>
<reference evidence="3 4" key="1">
    <citation type="submission" date="2019-02" db="EMBL/GenBank/DDBJ databases">
        <title>Deep-cultivation of Planctomycetes and their phenomic and genomic characterization uncovers novel biology.</title>
        <authorList>
            <person name="Wiegand S."/>
            <person name="Jogler M."/>
            <person name="Boedeker C."/>
            <person name="Pinto D."/>
            <person name="Vollmers J."/>
            <person name="Rivas-Marin E."/>
            <person name="Kohn T."/>
            <person name="Peeters S.H."/>
            <person name="Heuer A."/>
            <person name="Rast P."/>
            <person name="Oberbeckmann S."/>
            <person name="Bunk B."/>
            <person name="Jeske O."/>
            <person name="Meyerdierks A."/>
            <person name="Storesund J.E."/>
            <person name="Kallscheuer N."/>
            <person name="Luecker S."/>
            <person name="Lage O.M."/>
            <person name="Pohl T."/>
            <person name="Merkel B.J."/>
            <person name="Hornburger P."/>
            <person name="Mueller R.-W."/>
            <person name="Bruemmer F."/>
            <person name="Labrenz M."/>
            <person name="Spormann A.M."/>
            <person name="Op Den Camp H."/>
            <person name="Overmann J."/>
            <person name="Amann R."/>
            <person name="Jetten M.S.M."/>
            <person name="Mascher T."/>
            <person name="Medema M.H."/>
            <person name="Devos D.P."/>
            <person name="Kaster A.-K."/>
            <person name="Ovreas L."/>
            <person name="Rohde M."/>
            <person name="Galperin M.Y."/>
            <person name="Jogler C."/>
        </authorList>
    </citation>
    <scope>NUCLEOTIDE SEQUENCE [LARGE SCALE GENOMIC DNA]</scope>
    <source>
        <strain evidence="3 4">CA13</strain>
    </source>
</reference>
<feature type="domain" description="BON" evidence="2">
    <location>
        <begin position="129"/>
        <end position="198"/>
    </location>
</feature>
<dbReference type="PROSITE" id="PS50914">
    <property type="entry name" value="BON"/>
    <property type="match status" value="1"/>
</dbReference>
<feature type="chain" id="PRO_5022719565" evidence="1">
    <location>
        <begin position="24"/>
        <end position="198"/>
    </location>
</feature>
<protein>
    <submittedName>
        <fullName evidence="3">BON domain protein</fullName>
    </submittedName>
</protein>
<proteinExistence type="predicted"/>
<dbReference type="InterPro" id="IPR007055">
    <property type="entry name" value="BON_dom"/>
</dbReference>
<keyword evidence="1" id="KW-0732">Signal</keyword>
<evidence type="ECO:0000259" key="2">
    <source>
        <dbReference type="PROSITE" id="PS50914"/>
    </source>
</evidence>
<dbReference type="OrthoDB" id="291345at2"/>
<dbReference type="EMBL" id="SJPJ01000001">
    <property type="protein sequence ID" value="TWT81876.1"/>
    <property type="molecule type" value="Genomic_DNA"/>
</dbReference>
<evidence type="ECO:0000313" key="4">
    <source>
        <dbReference type="Proteomes" id="UP000315010"/>
    </source>
</evidence>